<name>A0ABS9K8F7_9BACT</name>
<dbReference type="Proteomes" id="UP001165366">
    <property type="component" value="Unassembled WGS sequence"/>
</dbReference>
<dbReference type="InterPro" id="IPR006674">
    <property type="entry name" value="HD_domain"/>
</dbReference>
<evidence type="ECO:0000313" key="3">
    <source>
        <dbReference type="Proteomes" id="UP001165366"/>
    </source>
</evidence>
<dbReference type="PANTHER" id="PTHR33594">
    <property type="entry name" value="SUPERFAMILY HYDROLASE, PUTATIVE (AFU_ORTHOLOGUE AFUA_1G03035)-RELATED"/>
    <property type="match status" value="1"/>
</dbReference>
<dbReference type="EMBL" id="JAKLWS010000001">
    <property type="protein sequence ID" value="MCG2587147.1"/>
    <property type="molecule type" value="Genomic_DNA"/>
</dbReference>
<dbReference type="CDD" id="cd00077">
    <property type="entry name" value="HDc"/>
    <property type="match status" value="1"/>
</dbReference>
<dbReference type="Gene3D" id="1.10.3210.50">
    <property type="match status" value="1"/>
</dbReference>
<reference evidence="2" key="2">
    <citation type="submission" date="2024-05" db="EMBL/GenBank/DDBJ databases">
        <title>Rhodohalobacter halophilus gen. nov., sp. nov., a moderately halophilic member of the family Balneolaceae.</title>
        <authorList>
            <person name="Xia J."/>
        </authorList>
    </citation>
    <scope>NUCLEOTIDE SEQUENCE</scope>
    <source>
        <strain evidence="2">WB101</strain>
    </source>
</reference>
<reference evidence="2" key="1">
    <citation type="submission" date="2022-01" db="EMBL/GenBank/DDBJ databases">
        <authorList>
            <person name="Wang Y."/>
        </authorList>
    </citation>
    <scope>NUCLEOTIDE SEQUENCE</scope>
    <source>
        <strain evidence="2">WB101</strain>
    </source>
</reference>
<dbReference type="SUPFAM" id="SSF109604">
    <property type="entry name" value="HD-domain/PDEase-like"/>
    <property type="match status" value="1"/>
</dbReference>
<sequence>MPKTEKLSLEEIEERCEEFIKQELNNESDSAHDIHHILRVVKSAKEILAEESADCEIVIPAAWLHDCVILPKDHPDRKRASAYAAKKAGDFLSDIDFPSHKIEEVKHAVEAHSFSAGITPETMEAKIVQDADRLDAIGAIGIARCLMVGGKLDRALYNPDDPLSENRAPDDSTWTIDHFYEKLFKLPEKMHTNAAKREAKRRVKFMEEYLRELKREVQKE</sequence>
<dbReference type="InterPro" id="IPR003607">
    <property type="entry name" value="HD/PDEase_dom"/>
</dbReference>
<feature type="domain" description="HD/PDEase" evidence="1">
    <location>
        <begin position="29"/>
        <end position="146"/>
    </location>
</feature>
<protein>
    <submittedName>
        <fullName evidence="2">HD domain-containing protein</fullName>
    </submittedName>
</protein>
<proteinExistence type="predicted"/>
<dbReference type="PANTHER" id="PTHR33594:SF1">
    <property type="entry name" value="HD_PDEASE DOMAIN-CONTAINING PROTEIN"/>
    <property type="match status" value="1"/>
</dbReference>
<accession>A0ABS9K8F7</accession>
<gene>
    <name evidence="2" type="ORF">L6773_01120</name>
</gene>
<dbReference type="SMART" id="SM00471">
    <property type="entry name" value="HDc"/>
    <property type="match status" value="1"/>
</dbReference>
<evidence type="ECO:0000313" key="2">
    <source>
        <dbReference type="EMBL" id="MCG2587147.1"/>
    </source>
</evidence>
<evidence type="ECO:0000259" key="1">
    <source>
        <dbReference type="SMART" id="SM00471"/>
    </source>
</evidence>
<comment type="caution">
    <text evidence="2">The sequence shown here is derived from an EMBL/GenBank/DDBJ whole genome shotgun (WGS) entry which is preliminary data.</text>
</comment>
<dbReference type="RefSeq" id="WP_237851993.1">
    <property type="nucleotide sequence ID" value="NZ_JAKLWS010000001.1"/>
</dbReference>
<dbReference type="Pfam" id="PF01966">
    <property type="entry name" value="HD"/>
    <property type="match status" value="1"/>
</dbReference>
<keyword evidence="3" id="KW-1185">Reference proteome</keyword>
<organism evidence="2 3">
    <name type="scientific">Rhodohalobacter sulfatireducens</name>
    <dbReference type="NCBI Taxonomy" id="2911366"/>
    <lineage>
        <taxon>Bacteria</taxon>
        <taxon>Pseudomonadati</taxon>
        <taxon>Balneolota</taxon>
        <taxon>Balneolia</taxon>
        <taxon>Balneolales</taxon>
        <taxon>Balneolaceae</taxon>
        <taxon>Rhodohalobacter</taxon>
    </lineage>
</organism>